<feature type="region of interest" description="Disordered" evidence="14">
    <location>
        <begin position="79"/>
        <end position="98"/>
    </location>
</feature>
<keyword evidence="17" id="KW-1185">Reference proteome</keyword>
<dbReference type="GO" id="GO:0046872">
    <property type="term" value="F:metal ion binding"/>
    <property type="evidence" value="ECO:0007669"/>
    <property type="project" value="UniProtKB-UniRule"/>
</dbReference>
<dbReference type="Pfam" id="PF14815">
    <property type="entry name" value="NUDIX_4"/>
    <property type="match status" value="1"/>
</dbReference>
<dbReference type="InterPro" id="IPR000445">
    <property type="entry name" value="HhH_motif"/>
</dbReference>
<dbReference type="Gene3D" id="1.10.340.30">
    <property type="entry name" value="Hypothetical protein, domain 2"/>
    <property type="match status" value="1"/>
</dbReference>
<evidence type="ECO:0000256" key="9">
    <source>
        <dbReference type="ARBA" id="ARBA00023004"/>
    </source>
</evidence>
<dbReference type="InterPro" id="IPR044298">
    <property type="entry name" value="MIG/MutY"/>
</dbReference>
<dbReference type="InterPro" id="IPR011257">
    <property type="entry name" value="DNA_glycosylase"/>
</dbReference>
<dbReference type="InterPro" id="IPR015797">
    <property type="entry name" value="NUDIX_hydrolase-like_dom_sf"/>
</dbReference>
<keyword evidence="10" id="KW-0411">Iron-sulfur</keyword>
<evidence type="ECO:0000313" key="16">
    <source>
        <dbReference type="EMBL" id="EJK76951.1"/>
    </source>
</evidence>
<dbReference type="GO" id="GO:0006298">
    <property type="term" value="P:mismatch repair"/>
    <property type="evidence" value="ECO:0007669"/>
    <property type="project" value="TreeGrafter"/>
</dbReference>
<accession>K0TN90</accession>
<keyword evidence="6" id="KW-0479">Metal-binding</keyword>
<keyword evidence="11" id="KW-0234">DNA repair</keyword>
<dbReference type="GO" id="GO:0005634">
    <property type="term" value="C:nucleus"/>
    <property type="evidence" value="ECO:0007669"/>
    <property type="project" value="TreeGrafter"/>
</dbReference>
<dbReference type="Pfam" id="PF00633">
    <property type="entry name" value="HHH"/>
    <property type="match status" value="1"/>
</dbReference>
<dbReference type="Gene3D" id="1.10.1670.10">
    <property type="entry name" value="Helix-hairpin-Helix base-excision DNA repair enzymes (C-terminal)"/>
    <property type="match status" value="1"/>
</dbReference>
<evidence type="ECO:0000256" key="2">
    <source>
        <dbReference type="ARBA" id="ARBA00008343"/>
    </source>
</evidence>
<evidence type="ECO:0000256" key="6">
    <source>
        <dbReference type="ARBA" id="ARBA00022723"/>
    </source>
</evidence>
<evidence type="ECO:0000256" key="14">
    <source>
        <dbReference type="SAM" id="MobiDB-lite"/>
    </source>
</evidence>
<keyword evidence="9 13" id="KW-0408">Iron</keyword>
<dbReference type="eggNOG" id="KOG2457">
    <property type="taxonomic scope" value="Eukaryota"/>
</dbReference>
<comment type="function">
    <text evidence="13">Adenine glycosylase active on G-A mispairs.</text>
</comment>
<dbReference type="CDD" id="cd03431">
    <property type="entry name" value="NUDIX_DNA_Glycosylase_C-MutY"/>
    <property type="match status" value="1"/>
</dbReference>
<organism evidence="16 17">
    <name type="scientific">Thalassiosira oceanica</name>
    <name type="common">Marine diatom</name>
    <dbReference type="NCBI Taxonomy" id="159749"/>
    <lineage>
        <taxon>Eukaryota</taxon>
        <taxon>Sar</taxon>
        <taxon>Stramenopiles</taxon>
        <taxon>Ochrophyta</taxon>
        <taxon>Bacillariophyta</taxon>
        <taxon>Coscinodiscophyceae</taxon>
        <taxon>Thalassiosirophycidae</taxon>
        <taxon>Thalassiosirales</taxon>
        <taxon>Thalassiosiraceae</taxon>
        <taxon>Thalassiosira</taxon>
    </lineage>
</organism>
<keyword evidence="5" id="KW-0004">4Fe-4S</keyword>
<keyword evidence="8" id="KW-0378">Hydrolase</keyword>
<dbReference type="GO" id="GO:0000701">
    <property type="term" value="F:purine-specific mismatch base pair DNA N-glycosylase activity"/>
    <property type="evidence" value="ECO:0007669"/>
    <property type="project" value="UniProtKB-EC"/>
</dbReference>
<dbReference type="GO" id="GO:0035485">
    <property type="term" value="F:adenine/guanine mispair binding"/>
    <property type="evidence" value="ECO:0007669"/>
    <property type="project" value="TreeGrafter"/>
</dbReference>
<comment type="caution">
    <text evidence="16">The sequence shown here is derived from an EMBL/GenBank/DDBJ whole genome shotgun (WGS) entry which is preliminary data.</text>
</comment>
<reference evidence="16 17" key="1">
    <citation type="journal article" date="2012" name="Genome Biol.">
        <title>Genome and low-iron response of an oceanic diatom adapted to chronic iron limitation.</title>
        <authorList>
            <person name="Lommer M."/>
            <person name="Specht M."/>
            <person name="Roy A.S."/>
            <person name="Kraemer L."/>
            <person name="Andreson R."/>
            <person name="Gutowska M.A."/>
            <person name="Wolf J."/>
            <person name="Bergner S.V."/>
            <person name="Schilhabel M.B."/>
            <person name="Klostermeier U.C."/>
            <person name="Beiko R.G."/>
            <person name="Rosenstiel P."/>
            <person name="Hippler M."/>
            <person name="Laroche J."/>
        </authorList>
    </citation>
    <scope>NUCLEOTIDE SEQUENCE [LARGE SCALE GENOMIC DNA]</scope>
    <source>
        <strain evidence="16 17">CCMP1005</strain>
    </source>
</reference>
<feature type="domain" description="HhH-GPD" evidence="15">
    <location>
        <begin position="145"/>
        <end position="284"/>
    </location>
</feature>
<evidence type="ECO:0000256" key="7">
    <source>
        <dbReference type="ARBA" id="ARBA00022763"/>
    </source>
</evidence>
<dbReference type="EMBL" id="AGNL01001524">
    <property type="protein sequence ID" value="EJK76951.1"/>
    <property type="molecule type" value="Genomic_DNA"/>
</dbReference>
<name>K0TN90_THAOC</name>
<protein>
    <recommendedName>
        <fullName evidence="4 13">Adenine DNA glycosylase</fullName>
        <ecNumber evidence="3 13">3.2.2.31</ecNumber>
    </recommendedName>
</protein>
<proteinExistence type="inferred from homology"/>
<dbReference type="GO" id="GO:0006284">
    <property type="term" value="P:base-excision repair"/>
    <property type="evidence" value="ECO:0007669"/>
    <property type="project" value="UniProtKB-UniRule"/>
</dbReference>
<dbReference type="GO" id="GO:0032357">
    <property type="term" value="F:oxidized purine DNA binding"/>
    <property type="evidence" value="ECO:0007669"/>
    <property type="project" value="TreeGrafter"/>
</dbReference>
<dbReference type="Pfam" id="PF00730">
    <property type="entry name" value="HhH-GPD"/>
    <property type="match status" value="1"/>
</dbReference>
<dbReference type="PANTHER" id="PTHR42944">
    <property type="entry name" value="ADENINE DNA GLYCOSYLASE"/>
    <property type="match status" value="1"/>
</dbReference>
<gene>
    <name evidence="16" type="ORF">THAOC_01258</name>
</gene>
<comment type="similarity">
    <text evidence="2 13">Belongs to the Nth/MutY family.</text>
</comment>
<sequence>MKSIAGKCEVGAPPKTGGNAAADERIQLLEKWIKHDDHSFHFDHLSEQRSYEIRVALVSWYRQNRRKLPWRGDEGPFDGSTIGFASRSNSKRKGDGGDIRSFFDASSSKKIKTGEGSKGHTLEAQQSRGVATPVTPYSVWVSEIMLQQTRVEAVIPYYLKWMQSFPTVVDLAKATEEEVNSHWAGLGFYRRARLLHAGAKRVVEEFNGELPSTVKDLLRIEGIGKYTASAVASIAFNVDVPVVDGNVCRVLSRLTGIANNIKAPVLKDDLGWDLAARIIDARSIKKKSKKPESYDVIGYPGEVNQALMELGATYCAPSGTGIEDGDPLKGHYLSTELGRAVGQVLNASDRSERNRIELLVTNSDNKKGCKLTEPGGISTAYFSIVDKILQEKSKLRPSDVHAIAGHQSLPTPPPKKSKTEEVLAVAVLSSTKGGEKRWLMVKRPKDGLLASQWEFPSVSMWNSKDGKPKGRQKKGKRTAEVLQVPTIDVSKRTKELGDFLTSSLLVEDIAAIKRKQCDHPIEHTFSHIKWHMNIECADVGERNDDNRWNSSDGREVAWLSEDDMQAVGITSSVRKALYLTLNDKEN</sequence>
<keyword evidence="7 13" id="KW-0227">DNA damage</keyword>
<dbReference type="Gene3D" id="3.90.79.10">
    <property type="entry name" value="Nucleoside Triphosphate Pyrophosphohydrolase"/>
    <property type="match status" value="1"/>
</dbReference>
<dbReference type="SMART" id="SM00478">
    <property type="entry name" value="ENDO3c"/>
    <property type="match status" value="1"/>
</dbReference>
<dbReference type="OrthoDB" id="10248838at2759"/>
<comment type="cofactor">
    <cofactor evidence="13">
        <name>[4Fe-4S] cluster</name>
        <dbReference type="ChEBI" id="CHEBI:49883"/>
    </cofactor>
    <text evidence="13">Binds 1 [4Fe-4S] cluster.</text>
</comment>
<dbReference type="InterPro" id="IPR029119">
    <property type="entry name" value="MutY_C"/>
</dbReference>
<evidence type="ECO:0000256" key="3">
    <source>
        <dbReference type="ARBA" id="ARBA00012045"/>
    </source>
</evidence>
<dbReference type="InterPro" id="IPR023170">
    <property type="entry name" value="HhH_base_excis_C"/>
</dbReference>
<dbReference type="FunFam" id="1.10.340.30:FF:000002">
    <property type="entry name" value="Adenine DNA glycosylase"/>
    <property type="match status" value="1"/>
</dbReference>
<dbReference type="CDD" id="cd00056">
    <property type="entry name" value="ENDO3c"/>
    <property type="match status" value="1"/>
</dbReference>
<dbReference type="InterPro" id="IPR003265">
    <property type="entry name" value="HhH-GPD_domain"/>
</dbReference>
<dbReference type="Proteomes" id="UP000266841">
    <property type="component" value="Unassembled WGS sequence"/>
</dbReference>
<evidence type="ECO:0000256" key="8">
    <source>
        <dbReference type="ARBA" id="ARBA00022801"/>
    </source>
</evidence>
<dbReference type="PANTHER" id="PTHR42944:SF1">
    <property type="entry name" value="ADENINE DNA GLYCOSYLASE"/>
    <property type="match status" value="1"/>
</dbReference>
<evidence type="ECO:0000256" key="1">
    <source>
        <dbReference type="ARBA" id="ARBA00000843"/>
    </source>
</evidence>
<evidence type="ECO:0000256" key="13">
    <source>
        <dbReference type="RuleBase" id="RU365096"/>
    </source>
</evidence>
<dbReference type="SUPFAM" id="SSF48150">
    <property type="entry name" value="DNA-glycosylase"/>
    <property type="match status" value="1"/>
</dbReference>
<dbReference type="AlphaFoldDB" id="K0TN90"/>
<evidence type="ECO:0000256" key="5">
    <source>
        <dbReference type="ARBA" id="ARBA00022485"/>
    </source>
</evidence>
<evidence type="ECO:0000256" key="11">
    <source>
        <dbReference type="ARBA" id="ARBA00023204"/>
    </source>
</evidence>
<dbReference type="GO" id="GO:0051539">
    <property type="term" value="F:4 iron, 4 sulfur cluster binding"/>
    <property type="evidence" value="ECO:0007669"/>
    <property type="project" value="UniProtKB-UniRule"/>
</dbReference>
<evidence type="ECO:0000313" key="17">
    <source>
        <dbReference type="Proteomes" id="UP000266841"/>
    </source>
</evidence>
<evidence type="ECO:0000256" key="4">
    <source>
        <dbReference type="ARBA" id="ARBA00022023"/>
    </source>
</evidence>
<evidence type="ECO:0000256" key="12">
    <source>
        <dbReference type="ARBA" id="ARBA00023295"/>
    </source>
</evidence>
<evidence type="ECO:0000259" key="15">
    <source>
        <dbReference type="SMART" id="SM00478"/>
    </source>
</evidence>
<evidence type="ECO:0000256" key="10">
    <source>
        <dbReference type="ARBA" id="ARBA00023014"/>
    </source>
</evidence>
<keyword evidence="12 13" id="KW-0326">Glycosidase</keyword>
<comment type="catalytic activity">
    <reaction evidence="1 13">
        <text>Hydrolyzes free adenine bases from 7,8-dihydro-8-oxoguanine:adenine mismatched double-stranded DNA, leaving an apurinic site.</text>
        <dbReference type="EC" id="3.2.2.31"/>
    </reaction>
</comment>
<dbReference type="SUPFAM" id="SSF55811">
    <property type="entry name" value="Nudix"/>
    <property type="match status" value="1"/>
</dbReference>
<dbReference type="EC" id="3.2.2.31" evidence="3 13"/>
<dbReference type="GO" id="GO:0034039">
    <property type="term" value="F:8-oxo-7,8-dihydroguanine DNA N-glycosylase activity"/>
    <property type="evidence" value="ECO:0007669"/>
    <property type="project" value="TreeGrafter"/>
</dbReference>